<dbReference type="KEGG" id="hhy:Halhy_2549"/>
<feature type="transmembrane region" description="Helical" evidence="1">
    <location>
        <begin position="21"/>
        <end position="43"/>
    </location>
</feature>
<dbReference type="MEROPS" id="G05.007"/>
<organism evidence="3 4">
    <name type="scientific">Haliscomenobacter hydrossis (strain ATCC 27775 / DSM 1100 / LMG 10767 / O)</name>
    <dbReference type="NCBI Taxonomy" id="760192"/>
    <lineage>
        <taxon>Bacteria</taxon>
        <taxon>Pseudomonadati</taxon>
        <taxon>Bacteroidota</taxon>
        <taxon>Saprospiria</taxon>
        <taxon>Saprospirales</taxon>
        <taxon>Haliscomenobacteraceae</taxon>
        <taxon>Haliscomenobacter</taxon>
    </lineage>
</organism>
<gene>
    <name evidence="3" type="ordered locus">Halhy_2549</name>
</gene>
<dbReference type="GO" id="GO:0080120">
    <property type="term" value="P:CAAX-box protein maturation"/>
    <property type="evidence" value="ECO:0007669"/>
    <property type="project" value="UniProtKB-ARBA"/>
</dbReference>
<keyword evidence="4" id="KW-1185">Reference proteome</keyword>
<dbReference type="PANTHER" id="PTHR36435:SF1">
    <property type="entry name" value="CAAX AMINO TERMINAL PROTEASE FAMILY PROTEIN"/>
    <property type="match status" value="1"/>
</dbReference>
<feature type="transmembrane region" description="Helical" evidence="1">
    <location>
        <begin position="129"/>
        <end position="149"/>
    </location>
</feature>
<dbReference type="OrthoDB" id="158986at2"/>
<dbReference type="EMBL" id="CP002691">
    <property type="protein sequence ID" value="AEE50422.1"/>
    <property type="molecule type" value="Genomic_DNA"/>
</dbReference>
<evidence type="ECO:0000256" key="1">
    <source>
        <dbReference type="SAM" id="Phobius"/>
    </source>
</evidence>
<dbReference type="STRING" id="760192.Halhy_2549"/>
<keyword evidence="1" id="KW-0812">Transmembrane</keyword>
<feature type="transmembrane region" description="Helical" evidence="1">
    <location>
        <begin position="49"/>
        <end position="67"/>
    </location>
</feature>
<sequence>MLAQKIQESIFFQGLYLLIKAAVFSILIFFAAMLVLMPIFSGFTNQDGLLFFISQIMINGLACLFLIKFLKINTLPKYPIVFKTSQIPFYVLLFVLFEILNDTICEFLPLPSFTNNEFIKQVDSRDISFLLTAVFIGPIIEEMIFRGLYMRYFLAKTSTNTAILYSSMLFAIVHVSPDQVIQTFLAGLLLGYLYVKTHSIFVPILVHIAHNALTYLYMSYGHSSFFDFLF</sequence>
<feature type="transmembrane region" description="Helical" evidence="1">
    <location>
        <begin position="169"/>
        <end position="194"/>
    </location>
</feature>
<accession>F4KYL6</accession>
<reference key="2">
    <citation type="submission" date="2011-04" db="EMBL/GenBank/DDBJ databases">
        <title>Complete sequence of chromosome of Haliscomenobacter hydrossis DSM 1100.</title>
        <authorList>
            <consortium name="US DOE Joint Genome Institute (JGI-PGF)"/>
            <person name="Lucas S."/>
            <person name="Han J."/>
            <person name="Lapidus A."/>
            <person name="Bruce D."/>
            <person name="Goodwin L."/>
            <person name="Pitluck S."/>
            <person name="Peters L."/>
            <person name="Kyrpides N."/>
            <person name="Mavromatis K."/>
            <person name="Ivanova N."/>
            <person name="Ovchinnikova G."/>
            <person name="Pagani I."/>
            <person name="Daligault H."/>
            <person name="Detter J.C."/>
            <person name="Han C."/>
            <person name="Land M."/>
            <person name="Hauser L."/>
            <person name="Markowitz V."/>
            <person name="Cheng J.-F."/>
            <person name="Hugenholtz P."/>
            <person name="Woyke T."/>
            <person name="Wu D."/>
            <person name="Verbarg S."/>
            <person name="Frueling A."/>
            <person name="Brambilla E."/>
            <person name="Klenk H.-P."/>
            <person name="Eisen J.A."/>
        </authorList>
    </citation>
    <scope>NUCLEOTIDE SEQUENCE</scope>
    <source>
        <strain>DSM 1100</strain>
    </source>
</reference>
<dbReference type="eggNOG" id="COG1266">
    <property type="taxonomic scope" value="Bacteria"/>
</dbReference>
<feature type="transmembrane region" description="Helical" evidence="1">
    <location>
        <begin position="87"/>
        <end position="109"/>
    </location>
</feature>
<dbReference type="AlphaFoldDB" id="F4KYL6"/>
<proteinExistence type="predicted"/>
<dbReference type="RefSeq" id="WP_013764971.1">
    <property type="nucleotide sequence ID" value="NC_015510.1"/>
</dbReference>
<dbReference type="InterPro" id="IPR052710">
    <property type="entry name" value="CAAX_protease"/>
</dbReference>
<evidence type="ECO:0000313" key="4">
    <source>
        <dbReference type="Proteomes" id="UP000008461"/>
    </source>
</evidence>
<dbReference type="PANTHER" id="PTHR36435">
    <property type="entry name" value="SLR1288 PROTEIN"/>
    <property type="match status" value="1"/>
</dbReference>
<feature type="domain" description="CAAX prenyl protease 2/Lysostaphin resistance protein A-like" evidence="2">
    <location>
        <begin position="127"/>
        <end position="213"/>
    </location>
</feature>
<protein>
    <submittedName>
        <fullName evidence="3">Abortive infection protein</fullName>
    </submittedName>
</protein>
<keyword evidence="1" id="KW-0472">Membrane</keyword>
<dbReference type="Pfam" id="PF02517">
    <property type="entry name" value="Rce1-like"/>
    <property type="match status" value="1"/>
</dbReference>
<evidence type="ECO:0000313" key="3">
    <source>
        <dbReference type="EMBL" id="AEE50422.1"/>
    </source>
</evidence>
<name>F4KYL6_HALH1</name>
<dbReference type="HOGENOM" id="CLU_079560_3_0_10"/>
<dbReference type="GO" id="GO:0004175">
    <property type="term" value="F:endopeptidase activity"/>
    <property type="evidence" value="ECO:0007669"/>
    <property type="project" value="UniProtKB-ARBA"/>
</dbReference>
<feature type="transmembrane region" description="Helical" evidence="1">
    <location>
        <begin position="200"/>
        <end position="218"/>
    </location>
</feature>
<reference evidence="3 4" key="1">
    <citation type="journal article" date="2011" name="Stand. Genomic Sci.">
        <title>Complete genome sequence of Haliscomenobacter hydrossis type strain (O).</title>
        <authorList>
            <consortium name="US DOE Joint Genome Institute (JGI-PGF)"/>
            <person name="Daligault H."/>
            <person name="Lapidus A."/>
            <person name="Zeytun A."/>
            <person name="Nolan M."/>
            <person name="Lucas S."/>
            <person name="Del Rio T.G."/>
            <person name="Tice H."/>
            <person name="Cheng J.F."/>
            <person name="Tapia R."/>
            <person name="Han C."/>
            <person name="Goodwin L."/>
            <person name="Pitluck S."/>
            <person name="Liolios K."/>
            <person name="Pagani I."/>
            <person name="Ivanova N."/>
            <person name="Huntemann M."/>
            <person name="Mavromatis K."/>
            <person name="Mikhailova N."/>
            <person name="Pati A."/>
            <person name="Chen A."/>
            <person name="Palaniappan K."/>
            <person name="Land M."/>
            <person name="Hauser L."/>
            <person name="Brambilla E.M."/>
            <person name="Rohde M."/>
            <person name="Verbarg S."/>
            <person name="Goker M."/>
            <person name="Bristow J."/>
            <person name="Eisen J.A."/>
            <person name="Markowitz V."/>
            <person name="Hugenholtz P."/>
            <person name="Kyrpides N.C."/>
            <person name="Klenk H.P."/>
            <person name="Woyke T."/>
        </authorList>
    </citation>
    <scope>NUCLEOTIDE SEQUENCE [LARGE SCALE GENOMIC DNA]</scope>
    <source>
        <strain evidence="4">ATCC 27775 / DSM 1100 / LMG 10767 / O</strain>
    </source>
</reference>
<keyword evidence="1" id="KW-1133">Transmembrane helix</keyword>
<dbReference type="Proteomes" id="UP000008461">
    <property type="component" value="Chromosome"/>
</dbReference>
<dbReference type="InterPro" id="IPR003675">
    <property type="entry name" value="Rce1/LyrA-like_dom"/>
</dbReference>
<evidence type="ECO:0000259" key="2">
    <source>
        <dbReference type="Pfam" id="PF02517"/>
    </source>
</evidence>